<sequence>MKILSVLLSTLATVSLLLHCARILFLCVTFQNHASHQWLDRGLFVGILILWAILAASSWCAANETTLGILAGLISVFSSLQAVRERPV</sequence>
<keyword evidence="1" id="KW-1133">Transmembrane helix</keyword>
<protein>
    <submittedName>
        <fullName evidence="2">Uncharacterized protein</fullName>
    </submittedName>
</protein>
<feature type="transmembrane region" description="Helical" evidence="1">
    <location>
        <begin position="6"/>
        <end position="30"/>
    </location>
</feature>
<dbReference type="AlphaFoldDB" id="A0A1Q5UBB3"/>
<accession>A0A1Q5UBB3</accession>
<comment type="caution">
    <text evidence="2">The sequence shown here is derived from an EMBL/GenBank/DDBJ whole genome shotgun (WGS) entry which is preliminary data.</text>
</comment>
<keyword evidence="1" id="KW-0472">Membrane</keyword>
<proteinExistence type="predicted"/>
<evidence type="ECO:0000313" key="2">
    <source>
        <dbReference type="EMBL" id="OKP09750.1"/>
    </source>
</evidence>
<organism evidence="2 3">
    <name type="scientific">Penicillium subrubescens</name>
    <dbReference type="NCBI Taxonomy" id="1316194"/>
    <lineage>
        <taxon>Eukaryota</taxon>
        <taxon>Fungi</taxon>
        <taxon>Dikarya</taxon>
        <taxon>Ascomycota</taxon>
        <taxon>Pezizomycotina</taxon>
        <taxon>Eurotiomycetes</taxon>
        <taxon>Eurotiomycetidae</taxon>
        <taxon>Eurotiales</taxon>
        <taxon>Aspergillaceae</taxon>
        <taxon>Penicillium</taxon>
    </lineage>
</organism>
<name>A0A1Q5UBB3_9EURO</name>
<keyword evidence="3" id="KW-1185">Reference proteome</keyword>
<evidence type="ECO:0000256" key="1">
    <source>
        <dbReference type="SAM" id="Phobius"/>
    </source>
</evidence>
<reference evidence="2 3" key="1">
    <citation type="submission" date="2016-10" db="EMBL/GenBank/DDBJ databases">
        <title>Genome sequence of the ascomycete fungus Penicillium subrubescens.</title>
        <authorList>
            <person name="De Vries R.P."/>
            <person name="Peng M."/>
            <person name="Dilokpimol A."/>
            <person name="Hilden K."/>
            <person name="Makela M.R."/>
            <person name="Grigoriev I."/>
            <person name="Riley R."/>
            <person name="Granchi Z."/>
        </authorList>
    </citation>
    <scope>NUCLEOTIDE SEQUENCE [LARGE SCALE GENOMIC DNA]</scope>
    <source>
        <strain evidence="2 3">CBS 132785</strain>
    </source>
</reference>
<keyword evidence="1" id="KW-0812">Transmembrane</keyword>
<feature type="transmembrane region" description="Helical" evidence="1">
    <location>
        <begin position="42"/>
        <end position="59"/>
    </location>
</feature>
<dbReference type="Proteomes" id="UP000186955">
    <property type="component" value="Unassembled WGS sequence"/>
</dbReference>
<gene>
    <name evidence="2" type="ORF">PENSUB_4856</name>
</gene>
<dbReference type="EMBL" id="MNBE01000462">
    <property type="protein sequence ID" value="OKP09750.1"/>
    <property type="molecule type" value="Genomic_DNA"/>
</dbReference>
<evidence type="ECO:0000313" key="3">
    <source>
        <dbReference type="Proteomes" id="UP000186955"/>
    </source>
</evidence>